<dbReference type="AlphaFoldDB" id="X0XM59"/>
<organism evidence="1">
    <name type="scientific">marine sediment metagenome</name>
    <dbReference type="NCBI Taxonomy" id="412755"/>
    <lineage>
        <taxon>unclassified sequences</taxon>
        <taxon>metagenomes</taxon>
        <taxon>ecological metagenomes</taxon>
    </lineage>
</organism>
<accession>X0XM59</accession>
<gene>
    <name evidence="1" type="ORF">S01H1_68987</name>
</gene>
<evidence type="ECO:0000313" key="1">
    <source>
        <dbReference type="EMBL" id="GAG36412.1"/>
    </source>
</evidence>
<name>X0XM59_9ZZZZ</name>
<dbReference type="EMBL" id="BARS01045773">
    <property type="protein sequence ID" value="GAG36412.1"/>
    <property type="molecule type" value="Genomic_DNA"/>
</dbReference>
<sequence>MGKENGCLCCEDLVSKMTLLTKQVSVLVLTEYPIDKSTNVLTKTYYKCVHCRNIYLVYVIEYEILELRSIVINYYEPTFRELSKYYCRSVGLVVNIIWRFLMNMGRCDNIIYDNIVFE</sequence>
<proteinExistence type="predicted"/>
<reference evidence="1" key="1">
    <citation type="journal article" date="2014" name="Front. Microbiol.">
        <title>High frequency of phylogenetically diverse reductive dehalogenase-homologous genes in deep subseafloor sedimentary metagenomes.</title>
        <authorList>
            <person name="Kawai M."/>
            <person name="Futagami T."/>
            <person name="Toyoda A."/>
            <person name="Takaki Y."/>
            <person name="Nishi S."/>
            <person name="Hori S."/>
            <person name="Arai W."/>
            <person name="Tsubouchi T."/>
            <person name="Morono Y."/>
            <person name="Uchiyama I."/>
            <person name="Ito T."/>
            <person name="Fujiyama A."/>
            <person name="Inagaki F."/>
            <person name="Takami H."/>
        </authorList>
    </citation>
    <scope>NUCLEOTIDE SEQUENCE</scope>
    <source>
        <strain evidence="1">Expedition CK06-06</strain>
    </source>
</reference>
<comment type="caution">
    <text evidence="1">The sequence shown here is derived from an EMBL/GenBank/DDBJ whole genome shotgun (WGS) entry which is preliminary data.</text>
</comment>
<protein>
    <submittedName>
        <fullName evidence="1">Uncharacterized protein</fullName>
    </submittedName>
</protein>